<dbReference type="RefSeq" id="WP_139798249.1">
    <property type="nucleotide sequence ID" value="NZ_FWXR01000004.1"/>
</dbReference>
<evidence type="ECO:0000313" key="2">
    <source>
        <dbReference type="Proteomes" id="UP000192656"/>
    </source>
</evidence>
<dbReference type="Proteomes" id="UP000192656">
    <property type="component" value="Unassembled WGS sequence"/>
</dbReference>
<dbReference type="AlphaFoldDB" id="A0A1W2AHE1"/>
<evidence type="ECO:0000313" key="1">
    <source>
        <dbReference type="EMBL" id="SMC60139.1"/>
    </source>
</evidence>
<dbReference type="GO" id="GO:0006355">
    <property type="term" value="P:regulation of DNA-templated transcription"/>
    <property type="evidence" value="ECO:0007669"/>
    <property type="project" value="InterPro"/>
</dbReference>
<sequence>MPRTLTVTLPDEMADRVMQRVETGEFASLDALMREAIASLDGPLEDADSEDLRERMRIAKDDPRPRVELSTATEQVRAELRKEFGRL</sequence>
<accession>A0A1W2AHE1</accession>
<dbReference type="STRING" id="937218.SAMN06297251_104181"/>
<proteinExistence type="predicted"/>
<dbReference type="EMBL" id="FWXR01000004">
    <property type="protein sequence ID" value="SMC60139.1"/>
    <property type="molecule type" value="Genomic_DNA"/>
</dbReference>
<dbReference type="OrthoDB" id="291307at2"/>
<organism evidence="1 2">
    <name type="scientific">Fulvimarina manganoxydans</name>
    <dbReference type="NCBI Taxonomy" id="937218"/>
    <lineage>
        <taxon>Bacteria</taxon>
        <taxon>Pseudomonadati</taxon>
        <taxon>Pseudomonadota</taxon>
        <taxon>Alphaproteobacteria</taxon>
        <taxon>Hyphomicrobiales</taxon>
        <taxon>Aurantimonadaceae</taxon>
        <taxon>Fulvimarina</taxon>
    </lineage>
</organism>
<reference evidence="1 2" key="1">
    <citation type="submission" date="2017-04" db="EMBL/GenBank/DDBJ databases">
        <authorList>
            <person name="Afonso C.L."/>
            <person name="Miller P.J."/>
            <person name="Scott M.A."/>
            <person name="Spackman E."/>
            <person name="Goraichik I."/>
            <person name="Dimitrov K.M."/>
            <person name="Suarez D.L."/>
            <person name="Swayne D.E."/>
        </authorList>
    </citation>
    <scope>NUCLEOTIDE SEQUENCE [LARGE SCALE GENOMIC DNA]</scope>
    <source>
        <strain evidence="1 2">CGMCC 1.10972</strain>
    </source>
</reference>
<name>A0A1W2AHE1_9HYPH</name>
<protein>
    <submittedName>
        <fullName evidence="1">Ribbon-helix-helix protein, copG family</fullName>
    </submittedName>
</protein>
<keyword evidence="2" id="KW-1185">Reference proteome</keyword>
<gene>
    <name evidence="1" type="ORF">SAMN06297251_104181</name>
</gene>